<sequence length="802" mass="90851">MKKALLLLLFVSCFKLSAQENLTYQKPSVEILALADYERAPSVRMDTKKEYMLFMYRNTYKTLDELSQDEMRLGGLRINPTTNISSSVTYINNLKVRKIADKTETQVTGLPANPKITNISWSPNEKKISFTNTTATGVELWVIDVATATASRITDAILNANLGNPISWMKDNETLLVKTLPKNRPALIDVKKDLPTGPTVSTSDGKVSQNRTYQDLLKNPTDEANFVSLVTSELYKVSLSGKMELFKKADIYAGEDFSPDGNYLMITTIHKPFSYIVPLSRFPQKTVVYDLNGKEVKVVNEVPLTEVQAKGFSSTRKGKRSMNWRADKPSSLQYVVALDEGDQANQVEYRDELFSWDAPFAANPTSLLKTKQRYGGVTWGNENLAVAYDSWYDTRNMKAYMFNPSNPAEKATVMMDRNYQDIYSDPGNFETKRNQYNRNVLAIENGNMYLMGDGFTKEGQFPFIDEFNIKSMKTKRLYTSKLNDKKEDLLSIEDFKKGEVLVQIQSKNDYPNYYFRNIKSGKLTPITNFKNPFESIKNVYKEVIKYKRNDGVELSGTLYLPAGYDRVKKSEKLPLLIWAYPEEFKDKNSAGQSNKNPNEFTFPYYGSFVYWVTKGYAVLDDASFPIIGEGTTEPNDTFIPQLVANGEAAINAVNALGYINPKKVAVGGHSYGAFMTANLLTHSNLFACGIARSGAYNRTLTPFGFQSEQRNYWDVPNVYNTMSPFMNADKMKTPLLLVHGDADNNPGTFTLQSERYFQALKNLGAPVRLVLLPKESHGYAAKDNILHLLWEQDQFLEKYLKN</sequence>
<evidence type="ECO:0000313" key="4">
    <source>
        <dbReference type="EMBL" id="WNM18971.1"/>
    </source>
</evidence>
<reference evidence="5 6" key="1">
    <citation type="submission" date="2023-09" db="EMBL/GenBank/DDBJ databases">
        <title>Flavobacterium sp. a novel bacteria isolate from Pepper rhizosphere.</title>
        <authorList>
            <person name="Peng Y."/>
            <person name="Lee J."/>
        </authorList>
    </citation>
    <scope>NUCLEOTIDE SEQUENCE [LARGE SCALE GENOMIC DNA]</scope>
    <source>
        <strain evidence="4">PMR2A8</strain>
        <strain evidence="5 6">PMTSA4</strain>
    </source>
</reference>
<keyword evidence="1" id="KW-0378">Hydrolase</keyword>
<dbReference type="Pfam" id="PF00326">
    <property type="entry name" value="Peptidase_S9"/>
    <property type="match status" value="1"/>
</dbReference>
<evidence type="ECO:0000313" key="6">
    <source>
        <dbReference type="Proteomes" id="UP001304515"/>
    </source>
</evidence>
<feature type="chain" id="PRO_5044705339" evidence="2">
    <location>
        <begin position="19"/>
        <end position="802"/>
    </location>
</feature>
<organism evidence="5 6">
    <name type="scientific">Flavobacterium capsici</name>
    <dbReference type="NCBI Taxonomy" id="3075618"/>
    <lineage>
        <taxon>Bacteria</taxon>
        <taxon>Pseudomonadati</taxon>
        <taxon>Bacteroidota</taxon>
        <taxon>Flavobacteriia</taxon>
        <taxon>Flavobacteriales</taxon>
        <taxon>Flavobacteriaceae</taxon>
        <taxon>Flavobacterium</taxon>
    </lineage>
</organism>
<dbReference type="GO" id="GO:0004252">
    <property type="term" value="F:serine-type endopeptidase activity"/>
    <property type="evidence" value="ECO:0007669"/>
    <property type="project" value="TreeGrafter"/>
</dbReference>
<dbReference type="Proteomes" id="UP001304515">
    <property type="component" value="Chromosome"/>
</dbReference>
<dbReference type="SUPFAM" id="SSF53474">
    <property type="entry name" value="alpha/beta-Hydrolases"/>
    <property type="match status" value="1"/>
</dbReference>
<dbReference type="InterPro" id="IPR011042">
    <property type="entry name" value="6-blade_b-propeller_TolB-like"/>
</dbReference>
<dbReference type="PANTHER" id="PTHR42776">
    <property type="entry name" value="SERINE PEPTIDASE S9 FAMILY MEMBER"/>
    <property type="match status" value="1"/>
</dbReference>
<keyword evidence="2" id="KW-0732">Signal</keyword>
<evidence type="ECO:0000256" key="1">
    <source>
        <dbReference type="ARBA" id="ARBA00022801"/>
    </source>
</evidence>
<evidence type="ECO:0000313" key="5">
    <source>
        <dbReference type="EMBL" id="WNM23021.1"/>
    </source>
</evidence>
<dbReference type="RefSeq" id="WP_313323326.1">
    <property type="nucleotide sequence ID" value="NZ_CP134878.1"/>
</dbReference>
<accession>A0AA96F6Y1</accession>
<dbReference type="GO" id="GO:0006508">
    <property type="term" value="P:proteolysis"/>
    <property type="evidence" value="ECO:0007669"/>
    <property type="project" value="InterPro"/>
</dbReference>
<feature type="signal peptide" evidence="2">
    <location>
        <begin position="1"/>
        <end position="18"/>
    </location>
</feature>
<dbReference type="EMBL" id="CP134878">
    <property type="protein sequence ID" value="WNM18971.1"/>
    <property type="molecule type" value="Genomic_DNA"/>
</dbReference>
<dbReference type="EMBL" id="CP134890">
    <property type="protein sequence ID" value="WNM23021.1"/>
    <property type="molecule type" value="Genomic_DNA"/>
</dbReference>
<evidence type="ECO:0000259" key="3">
    <source>
        <dbReference type="Pfam" id="PF00326"/>
    </source>
</evidence>
<dbReference type="AlphaFoldDB" id="A0AA96F6Y1"/>
<keyword evidence="6" id="KW-1185">Reference proteome</keyword>
<dbReference type="SUPFAM" id="SSF82171">
    <property type="entry name" value="DPP6 N-terminal domain-like"/>
    <property type="match status" value="1"/>
</dbReference>
<dbReference type="KEGG" id="fcj:RN605_06570"/>
<gene>
    <name evidence="5" type="ORF">RN605_06570</name>
    <name evidence="4" type="ORF">RN608_13270</name>
</gene>
<feature type="domain" description="Peptidase S9 prolyl oligopeptidase catalytic" evidence="3">
    <location>
        <begin position="648"/>
        <end position="801"/>
    </location>
</feature>
<protein>
    <submittedName>
        <fullName evidence="5">Prolyl oligopeptidase family serine peptidase</fullName>
    </submittedName>
</protein>
<proteinExistence type="predicted"/>
<dbReference type="InterPro" id="IPR029058">
    <property type="entry name" value="AB_hydrolase_fold"/>
</dbReference>
<dbReference type="InterPro" id="IPR001375">
    <property type="entry name" value="Peptidase_S9_cat"/>
</dbReference>
<dbReference type="PANTHER" id="PTHR42776:SF28">
    <property type="entry name" value="GLUTAMYL ENDOPEPTIDASE, CHLOROPLASTIC-RELATED"/>
    <property type="match status" value="1"/>
</dbReference>
<accession>A0AA96F094</accession>
<dbReference type="Gene3D" id="3.40.50.1820">
    <property type="entry name" value="alpha/beta hydrolase"/>
    <property type="match status" value="1"/>
</dbReference>
<dbReference type="Gene3D" id="2.120.10.30">
    <property type="entry name" value="TolB, C-terminal domain"/>
    <property type="match status" value="1"/>
</dbReference>
<evidence type="ECO:0000256" key="2">
    <source>
        <dbReference type="SAM" id="SignalP"/>
    </source>
</evidence>
<name>A0AA96F6Y1_9FLAO</name>